<evidence type="ECO:0000256" key="1">
    <source>
        <dbReference type="SAM" id="MobiDB-lite"/>
    </source>
</evidence>
<comment type="caution">
    <text evidence="2">The sequence shown here is derived from an EMBL/GenBank/DDBJ whole genome shotgun (WGS) entry which is preliminary data.</text>
</comment>
<feature type="region of interest" description="Disordered" evidence="1">
    <location>
        <begin position="60"/>
        <end position="79"/>
    </location>
</feature>
<accession>A0ABP7NHG5</accession>
<evidence type="ECO:0000313" key="3">
    <source>
        <dbReference type="Proteomes" id="UP001501591"/>
    </source>
</evidence>
<name>A0ABP7NHG5_9MICO</name>
<evidence type="ECO:0000313" key="2">
    <source>
        <dbReference type="EMBL" id="GAA3945751.1"/>
    </source>
</evidence>
<sequence>MISDTPPFYESGAVIPARCGRRTPRPPDLPAIDGQVLMLVGADRAHIGKSGAIVIDAADRFPPEHPPASAGTPRIRLAA</sequence>
<organism evidence="2 3">
    <name type="scientific">Microbacterium soli</name>
    <dbReference type="NCBI Taxonomy" id="446075"/>
    <lineage>
        <taxon>Bacteria</taxon>
        <taxon>Bacillati</taxon>
        <taxon>Actinomycetota</taxon>
        <taxon>Actinomycetes</taxon>
        <taxon>Micrococcales</taxon>
        <taxon>Microbacteriaceae</taxon>
        <taxon>Microbacterium</taxon>
    </lineage>
</organism>
<reference evidence="3" key="1">
    <citation type="journal article" date="2019" name="Int. J. Syst. Evol. Microbiol.">
        <title>The Global Catalogue of Microorganisms (GCM) 10K type strain sequencing project: providing services to taxonomists for standard genome sequencing and annotation.</title>
        <authorList>
            <consortium name="The Broad Institute Genomics Platform"/>
            <consortium name="The Broad Institute Genome Sequencing Center for Infectious Disease"/>
            <person name="Wu L."/>
            <person name="Ma J."/>
        </authorList>
    </citation>
    <scope>NUCLEOTIDE SEQUENCE [LARGE SCALE GENOMIC DNA]</scope>
    <source>
        <strain evidence="3">JCM 17024</strain>
    </source>
</reference>
<protein>
    <submittedName>
        <fullName evidence="2">Uncharacterized protein</fullName>
    </submittedName>
</protein>
<gene>
    <name evidence="2" type="ORF">GCM10022383_24460</name>
</gene>
<dbReference type="Proteomes" id="UP001501591">
    <property type="component" value="Unassembled WGS sequence"/>
</dbReference>
<proteinExistence type="predicted"/>
<dbReference type="EMBL" id="BAABCP010000002">
    <property type="protein sequence ID" value="GAA3945751.1"/>
    <property type="molecule type" value="Genomic_DNA"/>
</dbReference>
<keyword evidence="3" id="KW-1185">Reference proteome</keyword>